<comment type="similarity">
    <text evidence="1">Belongs to the peptidase C40 family.</text>
</comment>
<dbReference type="EMBL" id="BAABHY010000001">
    <property type="protein sequence ID" value="GAA5108859.1"/>
    <property type="molecule type" value="Genomic_DNA"/>
</dbReference>
<evidence type="ECO:0000259" key="7">
    <source>
        <dbReference type="PROSITE" id="PS51935"/>
    </source>
</evidence>
<gene>
    <name evidence="8" type="ORF">GCM10023211_11580</name>
</gene>
<dbReference type="Proteomes" id="UP001500171">
    <property type="component" value="Unassembled WGS sequence"/>
</dbReference>
<name>A0ABP9N3L6_9GAMM</name>
<keyword evidence="3 6" id="KW-0732">Signal</keyword>
<protein>
    <submittedName>
        <fullName evidence="8">NlpC/P60 family protein</fullName>
    </submittedName>
</protein>
<dbReference type="PROSITE" id="PS51935">
    <property type="entry name" value="NLPC_P60"/>
    <property type="match status" value="1"/>
</dbReference>
<dbReference type="SUPFAM" id="SSF54001">
    <property type="entry name" value="Cysteine proteinases"/>
    <property type="match status" value="1"/>
</dbReference>
<dbReference type="InterPro" id="IPR052062">
    <property type="entry name" value="Murein_DD/LD_carboxypeptidase"/>
</dbReference>
<accession>A0ABP9N3L6</accession>
<organism evidence="8 9">
    <name type="scientific">Orbus sasakiae</name>
    <dbReference type="NCBI Taxonomy" id="1078475"/>
    <lineage>
        <taxon>Bacteria</taxon>
        <taxon>Pseudomonadati</taxon>
        <taxon>Pseudomonadota</taxon>
        <taxon>Gammaproteobacteria</taxon>
        <taxon>Orbales</taxon>
        <taxon>Orbaceae</taxon>
        <taxon>Orbus</taxon>
    </lineage>
</organism>
<evidence type="ECO:0000256" key="3">
    <source>
        <dbReference type="ARBA" id="ARBA00022729"/>
    </source>
</evidence>
<sequence length="163" mass="18757">MWQMNWNRVLNIFSIMLCSLLLLTGCSSEASLQYADNRSDHLMIKKIEQQYQIWQKTPYRYGGNTLKGIDCSGLARNFYNEKVNIVIPRVTTEQSKLGEPVTKLKAGDLVFFKTGRGDTGLHVGIYYKDGRFLHVSTSKGVQFASLDSSYWKKRYWLAKRVVS</sequence>
<keyword evidence="9" id="KW-1185">Reference proteome</keyword>
<evidence type="ECO:0000256" key="4">
    <source>
        <dbReference type="ARBA" id="ARBA00022801"/>
    </source>
</evidence>
<feature type="domain" description="NlpC/P60" evidence="7">
    <location>
        <begin position="41"/>
        <end position="162"/>
    </location>
</feature>
<keyword evidence="4" id="KW-0378">Hydrolase</keyword>
<evidence type="ECO:0000256" key="2">
    <source>
        <dbReference type="ARBA" id="ARBA00022670"/>
    </source>
</evidence>
<comment type="caution">
    <text evidence="8">The sequence shown here is derived from an EMBL/GenBank/DDBJ whole genome shotgun (WGS) entry which is preliminary data.</text>
</comment>
<dbReference type="InterPro" id="IPR000064">
    <property type="entry name" value="NLP_P60_dom"/>
</dbReference>
<dbReference type="PANTHER" id="PTHR47360">
    <property type="entry name" value="MUREIN DD-ENDOPEPTIDASE MEPS/MUREIN LD-CARBOXYPEPTIDASE"/>
    <property type="match status" value="1"/>
</dbReference>
<feature type="signal peptide" evidence="6">
    <location>
        <begin position="1"/>
        <end position="30"/>
    </location>
</feature>
<evidence type="ECO:0000313" key="8">
    <source>
        <dbReference type="EMBL" id="GAA5108859.1"/>
    </source>
</evidence>
<evidence type="ECO:0000256" key="1">
    <source>
        <dbReference type="ARBA" id="ARBA00007074"/>
    </source>
</evidence>
<keyword evidence="5" id="KW-0788">Thiol protease</keyword>
<evidence type="ECO:0000256" key="5">
    <source>
        <dbReference type="ARBA" id="ARBA00022807"/>
    </source>
</evidence>
<proteinExistence type="inferred from homology"/>
<dbReference type="Gene3D" id="3.90.1720.10">
    <property type="entry name" value="endopeptidase domain like (from Nostoc punctiforme)"/>
    <property type="match status" value="1"/>
</dbReference>
<dbReference type="PANTHER" id="PTHR47360:SF1">
    <property type="entry name" value="ENDOPEPTIDASE NLPC-RELATED"/>
    <property type="match status" value="1"/>
</dbReference>
<evidence type="ECO:0000256" key="6">
    <source>
        <dbReference type="SAM" id="SignalP"/>
    </source>
</evidence>
<keyword evidence="2" id="KW-0645">Protease</keyword>
<dbReference type="InterPro" id="IPR038765">
    <property type="entry name" value="Papain-like_cys_pep_sf"/>
</dbReference>
<evidence type="ECO:0000313" key="9">
    <source>
        <dbReference type="Proteomes" id="UP001500171"/>
    </source>
</evidence>
<feature type="chain" id="PRO_5045163839" evidence="6">
    <location>
        <begin position="31"/>
        <end position="163"/>
    </location>
</feature>
<dbReference type="Pfam" id="PF00877">
    <property type="entry name" value="NLPC_P60"/>
    <property type="match status" value="1"/>
</dbReference>
<reference evidence="9" key="1">
    <citation type="journal article" date="2019" name="Int. J. Syst. Evol. Microbiol.">
        <title>The Global Catalogue of Microorganisms (GCM) 10K type strain sequencing project: providing services to taxonomists for standard genome sequencing and annotation.</title>
        <authorList>
            <consortium name="The Broad Institute Genomics Platform"/>
            <consortium name="The Broad Institute Genome Sequencing Center for Infectious Disease"/>
            <person name="Wu L."/>
            <person name="Ma J."/>
        </authorList>
    </citation>
    <scope>NUCLEOTIDE SEQUENCE [LARGE SCALE GENOMIC DNA]</scope>
    <source>
        <strain evidence="9">JCM 18050</strain>
    </source>
</reference>